<evidence type="ECO:0000259" key="1">
    <source>
        <dbReference type="Pfam" id="PF01370"/>
    </source>
</evidence>
<dbReference type="InterPro" id="IPR050177">
    <property type="entry name" value="Lipid_A_modif_metabolic_enz"/>
</dbReference>
<reference evidence="2 3" key="1">
    <citation type="submission" date="2013-04" db="EMBL/GenBank/DDBJ databases">
        <title>Oceanococcus atlanticus 22II-S10r2 Genome Sequencing.</title>
        <authorList>
            <person name="Lai Q."/>
            <person name="Li G."/>
            <person name="Shao Z."/>
        </authorList>
    </citation>
    <scope>NUCLEOTIDE SEQUENCE [LARGE SCALE GENOMIC DNA]</scope>
    <source>
        <strain evidence="2 3">22II-S10r2</strain>
    </source>
</reference>
<dbReference type="Gene3D" id="3.40.50.720">
    <property type="entry name" value="NAD(P)-binding Rossmann-like Domain"/>
    <property type="match status" value="1"/>
</dbReference>
<dbReference type="STRING" id="1317117.ATO7_09647"/>
<evidence type="ECO:0000313" key="3">
    <source>
        <dbReference type="Proteomes" id="UP000192342"/>
    </source>
</evidence>
<feature type="domain" description="NAD-dependent epimerase/dehydratase" evidence="1">
    <location>
        <begin position="4"/>
        <end position="209"/>
    </location>
</feature>
<comment type="caution">
    <text evidence="2">The sequence shown here is derived from an EMBL/GenBank/DDBJ whole genome shotgun (WGS) entry which is preliminary data.</text>
</comment>
<dbReference type="EMBL" id="AQQV01000002">
    <property type="protein sequence ID" value="ORE87295.1"/>
    <property type="molecule type" value="Genomic_DNA"/>
</dbReference>
<dbReference type="Proteomes" id="UP000192342">
    <property type="component" value="Unassembled WGS sequence"/>
</dbReference>
<dbReference type="AlphaFoldDB" id="A0A1Y1SE71"/>
<dbReference type="InterPro" id="IPR036291">
    <property type="entry name" value="NAD(P)-bd_dom_sf"/>
</dbReference>
<dbReference type="InterPro" id="IPR001509">
    <property type="entry name" value="Epimerase_deHydtase"/>
</dbReference>
<sequence length="315" mass="35712">MQTILGASGQIGRELAVALKHLNRDQLRLVSRNPRKVHADDQLHRADLLDAQQTLDAVAGSHTVYLTAGLPMDTQRWVAQWPLLMHNVIEACATHRTRLVFFDNTYMYPQTSTPQTEDTAFEPYGEKGRVRAKIAMQLLDAMHAGRIEALICRAPEFYGPGLTQSITNSTIIDPLKAGKSAKVFLRDDTLRSLIYTPDASRAMAQLGNTDDAYGQTWHLPCHDTRLTYRQLIELAASIFDMPVRYQVVKRWQLKLAGIFNRQIRDAAELLPRYEVDNLFVSDKFKQRFPDFRITSLREGLNAIYAEHISAGSETQ</sequence>
<dbReference type="SUPFAM" id="SSF51735">
    <property type="entry name" value="NAD(P)-binding Rossmann-fold domains"/>
    <property type="match status" value="1"/>
</dbReference>
<keyword evidence="3" id="KW-1185">Reference proteome</keyword>
<accession>A0A1Y1SE71</accession>
<evidence type="ECO:0000313" key="2">
    <source>
        <dbReference type="EMBL" id="ORE87295.1"/>
    </source>
</evidence>
<dbReference type="PANTHER" id="PTHR43245:SF13">
    <property type="entry name" value="UDP-D-APIOSE_UDP-D-XYLOSE SYNTHASE 2"/>
    <property type="match status" value="1"/>
</dbReference>
<dbReference type="OrthoDB" id="112777at2"/>
<proteinExistence type="predicted"/>
<name>A0A1Y1SE71_9GAMM</name>
<dbReference type="Pfam" id="PF01370">
    <property type="entry name" value="Epimerase"/>
    <property type="match status" value="1"/>
</dbReference>
<gene>
    <name evidence="2" type="ORF">ATO7_09647</name>
</gene>
<organism evidence="2 3">
    <name type="scientific">Oceanococcus atlanticus</name>
    <dbReference type="NCBI Taxonomy" id="1317117"/>
    <lineage>
        <taxon>Bacteria</taxon>
        <taxon>Pseudomonadati</taxon>
        <taxon>Pseudomonadota</taxon>
        <taxon>Gammaproteobacteria</taxon>
        <taxon>Chromatiales</taxon>
        <taxon>Oceanococcaceae</taxon>
        <taxon>Oceanococcus</taxon>
    </lineage>
</organism>
<dbReference type="PANTHER" id="PTHR43245">
    <property type="entry name" value="BIFUNCTIONAL POLYMYXIN RESISTANCE PROTEIN ARNA"/>
    <property type="match status" value="1"/>
</dbReference>
<dbReference type="RefSeq" id="WP_083561543.1">
    <property type="nucleotide sequence ID" value="NZ_AQQV01000002.1"/>
</dbReference>
<protein>
    <submittedName>
        <fullName evidence="2">NAD-dependent epimerase/dehydratase</fullName>
    </submittedName>
</protein>